<keyword evidence="4 6" id="KW-1133">Transmembrane helix</keyword>
<dbReference type="RefSeq" id="WP_343052221.1">
    <property type="nucleotide sequence ID" value="NZ_JACCBG010000001.1"/>
</dbReference>
<keyword evidence="2" id="KW-1003">Cell membrane</keyword>
<evidence type="ECO:0000256" key="6">
    <source>
        <dbReference type="SAM" id="Phobius"/>
    </source>
</evidence>
<dbReference type="InterPro" id="IPR018076">
    <property type="entry name" value="T2SS_GspF_dom"/>
</dbReference>
<evidence type="ECO:0000256" key="4">
    <source>
        <dbReference type="ARBA" id="ARBA00022989"/>
    </source>
</evidence>
<evidence type="ECO:0000313" key="8">
    <source>
        <dbReference type="EMBL" id="NYD43609.1"/>
    </source>
</evidence>
<organism evidence="8 9">
    <name type="scientific">Nocardioides panaciterrulae</name>
    <dbReference type="NCBI Taxonomy" id="661492"/>
    <lineage>
        <taxon>Bacteria</taxon>
        <taxon>Bacillati</taxon>
        <taxon>Actinomycetota</taxon>
        <taxon>Actinomycetes</taxon>
        <taxon>Propionibacteriales</taxon>
        <taxon>Nocardioidaceae</taxon>
        <taxon>Nocardioides</taxon>
    </lineage>
</organism>
<dbReference type="GO" id="GO:0005886">
    <property type="term" value="C:plasma membrane"/>
    <property type="evidence" value="ECO:0007669"/>
    <property type="project" value="UniProtKB-SubCell"/>
</dbReference>
<comment type="subcellular location">
    <subcellularLocation>
        <location evidence="1">Cell membrane</location>
        <topology evidence="1">Multi-pass membrane protein</topology>
    </subcellularLocation>
</comment>
<evidence type="ECO:0000256" key="2">
    <source>
        <dbReference type="ARBA" id="ARBA00022475"/>
    </source>
</evidence>
<keyword evidence="9" id="KW-1185">Reference proteome</keyword>
<dbReference type="PANTHER" id="PTHR35007">
    <property type="entry name" value="INTEGRAL MEMBRANE PROTEIN-RELATED"/>
    <property type="match status" value="1"/>
</dbReference>
<reference evidence="8 9" key="1">
    <citation type="submission" date="2020-07" db="EMBL/GenBank/DDBJ databases">
        <title>Sequencing the genomes of 1000 actinobacteria strains.</title>
        <authorList>
            <person name="Klenk H.-P."/>
        </authorList>
    </citation>
    <scope>NUCLEOTIDE SEQUENCE [LARGE SCALE GENOMIC DNA]</scope>
    <source>
        <strain evidence="8 9">DSM 21350</strain>
    </source>
</reference>
<accession>A0A7Y9E9B9</accession>
<evidence type="ECO:0000256" key="5">
    <source>
        <dbReference type="ARBA" id="ARBA00023136"/>
    </source>
</evidence>
<dbReference type="PANTHER" id="PTHR35007:SF3">
    <property type="entry name" value="POSSIBLE CONSERVED ALANINE RICH MEMBRANE PROTEIN"/>
    <property type="match status" value="1"/>
</dbReference>
<evidence type="ECO:0000256" key="1">
    <source>
        <dbReference type="ARBA" id="ARBA00004651"/>
    </source>
</evidence>
<keyword evidence="5 6" id="KW-0472">Membrane</keyword>
<dbReference type="EMBL" id="JACCBG010000001">
    <property type="protein sequence ID" value="NYD43609.1"/>
    <property type="molecule type" value="Genomic_DNA"/>
</dbReference>
<name>A0A7Y9E9B9_9ACTN</name>
<comment type="caution">
    <text evidence="8">The sequence shown here is derived from an EMBL/GenBank/DDBJ whole genome shotgun (WGS) entry which is preliminary data.</text>
</comment>
<dbReference type="Pfam" id="PF00482">
    <property type="entry name" value="T2SSF"/>
    <property type="match status" value="1"/>
</dbReference>
<gene>
    <name evidence="8" type="ORF">BJZ21_003692</name>
</gene>
<dbReference type="AlphaFoldDB" id="A0A7Y9E9B9"/>
<keyword evidence="3 6" id="KW-0812">Transmembrane</keyword>
<protein>
    <submittedName>
        <fullName evidence="8">Flp pilus assembly protein TadB</fullName>
    </submittedName>
</protein>
<evidence type="ECO:0000256" key="3">
    <source>
        <dbReference type="ARBA" id="ARBA00022692"/>
    </source>
</evidence>
<feature type="domain" description="Type II secretion system protein GspF" evidence="7">
    <location>
        <begin position="108"/>
        <end position="228"/>
    </location>
</feature>
<feature type="transmembrane region" description="Helical" evidence="6">
    <location>
        <begin position="213"/>
        <end position="238"/>
    </location>
</feature>
<sequence length="242" mass="24424">MTVWLPAGCAAAAAALCLAPAGRRAPTREPPGQPGQPGPAGGGWMRRFRAVWCVLGGLGAVVVVGGTPGLLAGVVVAGVVAVLVERAETPAQRRTRALVRRDLPHLVTLLSAALRSGAAPAEAAALACAALPGPAADRLAGAVARLHVGADPVQVWERLGEDPDLGRLGRALARSQDSGAAVVPTVERLAADLAERARAETEERARAVGVKAAIPLGVCLLPAFVLVGIVPLVAGLLASLRL</sequence>
<feature type="transmembrane region" description="Helical" evidence="6">
    <location>
        <begin position="54"/>
        <end position="84"/>
    </location>
</feature>
<evidence type="ECO:0000259" key="7">
    <source>
        <dbReference type="Pfam" id="PF00482"/>
    </source>
</evidence>
<proteinExistence type="predicted"/>
<evidence type="ECO:0000313" key="9">
    <source>
        <dbReference type="Proteomes" id="UP000535511"/>
    </source>
</evidence>
<dbReference type="Proteomes" id="UP000535511">
    <property type="component" value="Unassembled WGS sequence"/>
</dbReference>